<protein>
    <submittedName>
        <fullName evidence="2">Uncharacterized protein</fullName>
    </submittedName>
</protein>
<comment type="caution">
    <text evidence="2">The sequence shown here is derived from an EMBL/GenBank/DDBJ whole genome shotgun (WGS) entry which is preliminary data.</text>
</comment>
<keyword evidence="1" id="KW-0472">Membrane</keyword>
<keyword evidence="3" id="KW-1185">Reference proteome</keyword>
<proteinExistence type="predicted"/>
<keyword evidence="1" id="KW-0812">Transmembrane</keyword>
<dbReference type="EMBL" id="JAFMYW010000004">
    <property type="protein sequence ID" value="MBO0950087.1"/>
    <property type="molecule type" value="Genomic_DNA"/>
</dbReference>
<sequence length="69" mass="8168">MKQNLRTFLLLSASLGFFLIYCTMWIDWLQDIQTGTYGRHYIEAFFETVALGGYTYLGIRFAFSRLHLF</sequence>
<reference evidence="2 3" key="1">
    <citation type="submission" date="2021-03" db="EMBL/GenBank/DDBJ databases">
        <title>Fibrella sp. HMF5405 genome sequencing and assembly.</title>
        <authorList>
            <person name="Kang H."/>
            <person name="Kim H."/>
            <person name="Bae S."/>
            <person name="Joh K."/>
        </authorList>
    </citation>
    <scope>NUCLEOTIDE SEQUENCE [LARGE SCALE GENOMIC DNA]</scope>
    <source>
        <strain evidence="2 3">HMF5405</strain>
    </source>
</reference>
<dbReference type="RefSeq" id="WP_207330029.1">
    <property type="nucleotide sequence ID" value="NZ_JAFMYW010000004.1"/>
</dbReference>
<dbReference type="Proteomes" id="UP000664628">
    <property type="component" value="Unassembled WGS sequence"/>
</dbReference>
<accession>A0ABS3JMF8</accession>
<feature type="transmembrane region" description="Helical" evidence="1">
    <location>
        <begin position="41"/>
        <end position="63"/>
    </location>
</feature>
<gene>
    <name evidence="2" type="ORF">J2I46_15935</name>
</gene>
<keyword evidence="1" id="KW-1133">Transmembrane helix</keyword>
<evidence type="ECO:0000313" key="2">
    <source>
        <dbReference type="EMBL" id="MBO0950087.1"/>
    </source>
</evidence>
<feature type="transmembrane region" description="Helical" evidence="1">
    <location>
        <begin position="7"/>
        <end position="26"/>
    </location>
</feature>
<evidence type="ECO:0000256" key="1">
    <source>
        <dbReference type="SAM" id="Phobius"/>
    </source>
</evidence>
<name>A0ABS3JMF8_9BACT</name>
<evidence type="ECO:0000313" key="3">
    <source>
        <dbReference type="Proteomes" id="UP000664628"/>
    </source>
</evidence>
<organism evidence="2 3">
    <name type="scientific">Fibrella forsythiae</name>
    <dbReference type="NCBI Taxonomy" id="2817061"/>
    <lineage>
        <taxon>Bacteria</taxon>
        <taxon>Pseudomonadati</taxon>
        <taxon>Bacteroidota</taxon>
        <taxon>Cytophagia</taxon>
        <taxon>Cytophagales</taxon>
        <taxon>Spirosomataceae</taxon>
        <taxon>Fibrella</taxon>
    </lineage>
</organism>